<gene>
    <name evidence="2" type="ORF">SAMN04488068_2712</name>
</gene>
<keyword evidence="3" id="KW-1185">Reference proteome</keyword>
<evidence type="ECO:0000313" key="2">
    <source>
        <dbReference type="EMBL" id="SHH15284.1"/>
    </source>
</evidence>
<dbReference type="InterPro" id="IPR009305">
    <property type="entry name" value="Mpo1-like"/>
</dbReference>
<dbReference type="Proteomes" id="UP000199758">
    <property type="component" value="Unassembled WGS sequence"/>
</dbReference>
<evidence type="ECO:0000256" key="1">
    <source>
        <dbReference type="SAM" id="Phobius"/>
    </source>
</evidence>
<feature type="transmembrane region" description="Helical" evidence="1">
    <location>
        <begin position="97"/>
        <end position="115"/>
    </location>
</feature>
<dbReference type="PANTHER" id="PTHR28026">
    <property type="entry name" value="DUF962 DOMAIN PROTEIN (AFU_ORTHOLOGUE AFUA_8G05310)"/>
    <property type="match status" value="1"/>
</dbReference>
<keyword evidence="1" id="KW-0812">Transmembrane</keyword>
<dbReference type="OrthoDB" id="5515308at2"/>
<proteinExistence type="predicted"/>
<dbReference type="AlphaFoldDB" id="A0A1M5QME8"/>
<reference evidence="2 3" key="1">
    <citation type="submission" date="2016-11" db="EMBL/GenBank/DDBJ databases">
        <authorList>
            <person name="Jaros S."/>
            <person name="Januszkiewicz K."/>
            <person name="Wedrychowicz H."/>
        </authorList>
    </citation>
    <scope>NUCLEOTIDE SEQUENCE [LARGE SCALE GENOMIC DNA]</scope>
    <source>
        <strain evidence="2 3">CGMCC 1.7049</strain>
    </source>
</reference>
<feature type="transmembrane region" description="Helical" evidence="1">
    <location>
        <begin position="48"/>
        <end position="66"/>
    </location>
</feature>
<keyword evidence="1" id="KW-0472">Membrane</keyword>
<dbReference type="GO" id="GO:0046521">
    <property type="term" value="P:sphingoid catabolic process"/>
    <property type="evidence" value="ECO:0007669"/>
    <property type="project" value="TreeGrafter"/>
</dbReference>
<keyword evidence="1" id="KW-1133">Transmembrane helix</keyword>
<feature type="transmembrane region" description="Helical" evidence="1">
    <location>
        <begin position="72"/>
        <end position="90"/>
    </location>
</feature>
<organism evidence="2 3">
    <name type="scientific">Hydrocarboniphaga daqingensis</name>
    <dbReference type="NCBI Taxonomy" id="490188"/>
    <lineage>
        <taxon>Bacteria</taxon>
        <taxon>Pseudomonadati</taxon>
        <taxon>Pseudomonadota</taxon>
        <taxon>Gammaproteobacteria</taxon>
        <taxon>Nevskiales</taxon>
        <taxon>Nevskiaceae</taxon>
        <taxon>Hydrocarboniphaga</taxon>
    </lineage>
</organism>
<name>A0A1M5QME8_9GAMM</name>
<dbReference type="STRING" id="490188.SAMN04488068_2712"/>
<dbReference type="Pfam" id="PF06127">
    <property type="entry name" value="Mpo1-like"/>
    <property type="match status" value="1"/>
</dbReference>
<dbReference type="GO" id="GO:0016020">
    <property type="term" value="C:membrane"/>
    <property type="evidence" value="ECO:0007669"/>
    <property type="project" value="GOC"/>
</dbReference>
<accession>A0A1M5QME8</accession>
<dbReference type="RefSeq" id="WP_072898326.1">
    <property type="nucleotide sequence ID" value="NZ_FQWZ01000006.1"/>
</dbReference>
<sequence>MTTRSVDDWLNEYSASHLNPFNKAMHWVCVPSIVFSLFMALKCVPVGTPLFNLATLALALSLGYYLRLSWRLAIGLALVMLPMYGLILAIEQAAGAYTIAVATGIFVVAWIGQFIGHHVEGARPSFLKDVQFLMIGPMWLMAFAYRKWQIPLRAGTA</sequence>
<protein>
    <submittedName>
        <fullName evidence="2">Uncharacterized membrane protein YGL010W</fullName>
    </submittedName>
</protein>
<dbReference type="PANTHER" id="PTHR28026:SF9">
    <property type="entry name" value="2-HYDROXY-PALMITIC ACID DIOXYGENASE MPO1"/>
    <property type="match status" value="1"/>
</dbReference>
<dbReference type="EMBL" id="FQWZ01000006">
    <property type="protein sequence ID" value="SHH15284.1"/>
    <property type="molecule type" value="Genomic_DNA"/>
</dbReference>
<evidence type="ECO:0000313" key="3">
    <source>
        <dbReference type="Proteomes" id="UP000199758"/>
    </source>
</evidence>